<keyword evidence="5" id="KW-1185">Reference proteome</keyword>
<evidence type="ECO:0000256" key="2">
    <source>
        <dbReference type="ARBA" id="ARBA00023315"/>
    </source>
</evidence>
<evidence type="ECO:0000313" key="5">
    <source>
        <dbReference type="Proteomes" id="UP001597182"/>
    </source>
</evidence>
<keyword evidence="2" id="KW-0012">Acyltransferase</keyword>
<dbReference type="Proteomes" id="UP001597182">
    <property type="component" value="Unassembled WGS sequence"/>
</dbReference>
<feature type="domain" description="Poly-beta-hydroxybutyrate polymerase N-terminal" evidence="3">
    <location>
        <begin position="59"/>
        <end position="226"/>
    </location>
</feature>
<organism evidence="4 5">
    <name type="scientific">Pseudonocardia benzenivorans</name>
    <dbReference type="NCBI Taxonomy" id="228005"/>
    <lineage>
        <taxon>Bacteria</taxon>
        <taxon>Bacillati</taxon>
        <taxon>Actinomycetota</taxon>
        <taxon>Actinomycetes</taxon>
        <taxon>Pseudonocardiales</taxon>
        <taxon>Pseudonocardiaceae</taxon>
        <taxon>Pseudonocardia</taxon>
    </lineage>
</organism>
<dbReference type="RefSeq" id="WP_346090889.1">
    <property type="nucleotide sequence ID" value="NZ_BAABKS010000016.1"/>
</dbReference>
<sequence>MSSEPPTAGTDATLAAAGARLATALLSRPVRLARHTAGLLGELVRIGLGSSTLAPDPADPRFAAAAWARDPVLRRAVQTHLATTGAADALLADAGLADADDAVLRGLVATLADLASPSSNPVLRALASGRADAPADTPDVAPGETSVVLAAVPPAARPTAPRRLVVGEEVAATPGAVVLRTPSFELLHYLPQTREVRDVPVLVVPAPTAASYLADLSPRRSLVEYLVRGGQQVLAMSWADPAARAGDAHGAPLDLHGQAVLDALDACERISRTPATALLGVGDGATLAAATLAHLATLGLADRVACAAWVAADGPLPAGAARDLRQWAADGADVPDGLRGALERAAAALDGHGHADLLGTPVDVDAVAAETFVVGDGPGVARWARAAGSGAVHVEKLSHAGPDAVVATPDAGAPDDSWWTALLAWLGPRTGPTREAPAELGGRGLRAVAPSPGDYVLAR</sequence>
<accession>A0ABW3VQW4</accession>
<evidence type="ECO:0000313" key="4">
    <source>
        <dbReference type="EMBL" id="MFD1237210.1"/>
    </source>
</evidence>
<gene>
    <name evidence="4" type="ORF">ACFQ34_28335</name>
</gene>
<keyword evidence="1" id="KW-0808">Transferase</keyword>
<evidence type="ECO:0000256" key="1">
    <source>
        <dbReference type="ARBA" id="ARBA00022679"/>
    </source>
</evidence>
<dbReference type="InterPro" id="IPR010941">
    <property type="entry name" value="PhaC_N"/>
</dbReference>
<dbReference type="EMBL" id="JBHTMB010000274">
    <property type="protein sequence ID" value="MFD1237210.1"/>
    <property type="molecule type" value="Genomic_DNA"/>
</dbReference>
<dbReference type="PANTHER" id="PTHR36837">
    <property type="entry name" value="POLY(3-HYDROXYALKANOATE) POLYMERASE SUBUNIT PHAC"/>
    <property type="match status" value="1"/>
</dbReference>
<dbReference type="PANTHER" id="PTHR36837:SF5">
    <property type="entry name" value="POLY-3-HYDROXYBUTYRATE SYNTHASE"/>
    <property type="match status" value="1"/>
</dbReference>
<reference evidence="5" key="1">
    <citation type="journal article" date="2019" name="Int. J. Syst. Evol. Microbiol.">
        <title>The Global Catalogue of Microorganisms (GCM) 10K type strain sequencing project: providing services to taxonomists for standard genome sequencing and annotation.</title>
        <authorList>
            <consortium name="The Broad Institute Genomics Platform"/>
            <consortium name="The Broad Institute Genome Sequencing Center for Infectious Disease"/>
            <person name="Wu L."/>
            <person name="Ma J."/>
        </authorList>
    </citation>
    <scope>NUCLEOTIDE SEQUENCE [LARGE SCALE GENOMIC DNA]</scope>
    <source>
        <strain evidence="5">CCUG 49018</strain>
    </source>
</reference>
<dbReference type="InterPro" id="IPR051321">
    <property type="entry name" value="PHA/PHB_synthase"/>
</dbReference>
<comment type="caution">
    <text evidence="4">The sequence shown here is derived from an EMBL/GenBank/DDBJ whole genome shotgun (WGS) entry which is preliminary data.</text>
</comment>
<dbReference type="Pfam" id="PF07167">
    <property type="entry name" value="PhaC_N"/>
    <property type="match status" value="1"/>
</dbReference>
<protein>
    <recommendedName>
        <fullName evidence="3">Poly-beta-hydroxybutyrate polymerase N-terminal domain-containing protein</fullName>
    </recommendedName>
</protein>
<proteinExistence type="predicted"/>
<name>A0ABW3VQW4_9PSEU</name>
<evidence type="ECO:0000259" key="3">
    <source>
        <dbReference type="Pfam" id="PF07167"/>
    </source>
</evidence>